<dbReference type="OrthoDB" id="7289984at2759"/>
<dbReference type="Gene3D" id="3.40.50.720">
    <property type="entry name" value="NAD(P)-binding Rossmann-like Domain"/>
    <property type="match status" value="1"/>
</dbReference>
<dbReference type="PANTHER" id="PTHR45458">
    <property type="entry name" value="SHORT-CHAIN DEHYDROGENASE/REDUCTASE SDR"/>
    <property type="match status" value="1"/>
</dbReference>
<feature type="region of interest" description="Disordered" evidence="1">
    <location>
        <begin position="15"/>
        <end position="69"/>
    </location>
</feature>
<organism evidence="2 3">
    <name type="scientific">Mycena venus</name>
    <dbReference type="NCBI Taxonomy" id="2733690"/>
    <lineage>
        <taxon>Eukaryota</taxon>
        <taxon>Fungi</taxon>
        <taxon>Dikarya</taxon>
        <taxon>Basidiomycota</taxon>
        <taxon>Agaricomycotina</taxon>
        <taxon>Agaricomycetes</taxon>
        <taxon>Agaricomycetidae</taxon>
        <taxon>Agaricales</taxon>
        <taxon>Marasmiineae</taxon>
        <taxon>Mycenaceae</taxon>
        <taxon>Mycena</taxon>
    </lineage>
</organism>
<dbReference type="InterPro" id="IPR002347">
    <property type="entry name" value="SDR_fam"/>
</dbReference>
<dbReference type="Pfam" id="PF00106">
    <property type="entry name" value="adh_short"/>
    <property type="match status" value="1"/>
</dbReference>
<dbReference type="PRINTS" id="PR00081">
    <property type="entry name" value="GDHRDH"/>
</dbReference>
<proteinExistence type="predicted"/>
<dbReference type="GO" id="GO:0016616">
    <property type="term" value="F:oxidoreductase activity, acting on the CH-OH group of donors, NAD or NADP as acceptor"/>
    <property type="evidence" value="ECO:0007669"/>
    <property type="project" value="TreeGrafter"/>
</dbReference>
<evidence type="ECO:0000313" key="2">
    <source>
        <dbReference type="EMBL" id="KAF7342398.1"/>
    </source>
</evidence>
<protein>
    <submittedName>
        <fullName evidence="2">Oxidoreductase, short chain dehydrogenase/reductase family superfamily</fullName>
    </submittedName>
</protein>
<sequence length="296" mass="31621">MQQFQLCLTALSSSAYGQGGAGDSQKYRRRKLNARSSKNGPHSSRRKVCQKNQNNSAQLEASVPPSPKHTQILAIRSTPLLALPPPPSSPAHPNITWIPSIDIASESAGTALASALPAHAVIDILIVTAGYFVSETFDEPKRSSPRGRSRQISVFPEEARAGEGGKVVLVSSESGSIGLRHANEGGGNYAHHASKSALNMVGKLLSLDIAERGITVAIVHPGFMRTDMTKNVGYDQYWDSGGAVTPDEAATSLIPFIETFTMDMTGQYWAPRGARDIGTAEAILGKNLPIPLQLPW</sequence>
<evidence type="ECO:0000256" key="1">
    <source>
        <dbReference type="SAM" id="MobiDB-lite"/>
    </source>
</evidence>
<dbReference type="InterPro" id="IPR036291">
    <property type="entry name" value="NAD(P)-bd_dom_sf"/>
</dbReference>
<dbReference type="EMBL" id="JACAZI010000017">
    <property type="protein sequence ID" value="KAF7342398.1"/>
    <property type="molecule type" value="Genomic_DNA"/>
</dbReference>
<name>A0A8H6XJM3_9AGAR</name>
<dbReference type="Proteomes" id="UP000620124">
    <property type="component" value="Unassembled WGS sequence"/>
</dbReference>
<feature type="compositionally biased region" description="Polar residues" evidence="1">
    <location>
        <begin position="50"/>
        <end position="59"/>
    </location>
</feature>
<accession>A0A8H6XJM3</accession>
<dbReference type="InterPro" id="IPR052184">
    <property type="entry name" value="SDR_enzymes"/>
</dbReference>
<reference evidence="2" key="1">
    <citation type="submission" date="2020-05" db="EMBL/GenBank/DDBJ databases">
        <title>Mycena genomes resolve the evolution of fungal bioluminescence.</title>
        <authorList>
            <person name="Tsai I.J."/>
        </authorList>
    </citation>
    <scope>NUCLEOTIDE SEQUENCE</scope>
    <source>
        <strain evidence="2">CCC161011</strain>
    </source>
</reference>
<dbReference type="AlphaFoldDB" id="A0A8H6XJM3"/>
<dbReference type="PANTHER" id="PTHR45458:SF2">
    <property type="entry name" value="OXIDOREDUCTASE, SHORT CHAIN DEHYDROGENASE_REDUCTASE FAMILY SUPERFAMILY (AFU_ORTHOLOGUE AFUA_3G13450)"/>
    <property type="match status" value="1"/>
</dbReference>
<comment type="caution">
    <text evidence="2">The sequence shown here is derived from an EMBL/GenBank/DDBJ whole genome shotgun (WGS) entry which is preliminary data.</text>
</comment>
<gene>
    <name evidence="2" type="ORF">MVEN_01828800</name>
</gene>
<keyword evidence="3" id="KW-1185">Reference proteome</keyword>
<evidence type="ECO:0000313" key="3">
    <source>
        <dbReference type="Proteomes" id="UP000620124"/>
    </source>
</evidence>
<dbReference type="SUPFAM" id="SSF51735">
    <property type="entry name" value="NAD(P)-binding Rossmann-fold domains"/>
    <property type="match status" value="1"/>
</dbReference>